<dbReference type="InterPro" id="IPR050155">
    <property type="entry name" value="HAD-like_hydrolase_sf"/>
</dbReference>
<dbReference type="InterPro" id="IPR006439">
    <property type="entry name" value="HAD-SF_hydro_IA"/>
</dbReference>
<dbReference type="Gene3D" id="1.10.150.240">
    <property type="entry name" value="Putative phosphatase, domain 2"/>
    <property type="match status" value="1"/>
</dbReference>
<dbReference type="InterPro" id="IPR023214">
    <property type="entry name" value="HAD_sf"/>
</dbReference>
<dbReference type="InterPro" id="IPR041492">
    <property type="entry name" value="HAD_2"/>
</dbReference>
<dbReference type="SFLD" id="SFLDS00003">
    <property type="entry name" value="Haloacid_Dehalogenase"/>
    <property type="match status" value="1"/>
</dbReference>
<dbReference type="InterPro" id="IPR036412">
    <property type="entry name" value="HAD-like_sf"/>
</dbReference>
<evidence type="ECO:0000313" key="1">
    <source>
        <dbReference type="EMBL" id="MDH8677007.1"/>
    </source>
</evidence>
<gene>
    <name evidence="1" type="ORF">QE109_02545</name>
</gene>
<dbReference type="NCBIfam" id="TIGR01509">
    <property type="entry name" value="HAD-SF-IA-v3"/>
    <property type="match status" value="1"/>
</dbReference>
<name>A0ABT6N9C5_9FIRM</name>
<dbReference type="GO" id="GO:0016787">
    <property type="term" value="F:hydrolase activity"/>
    <property type="evidence" value="ECO:0007669"/>
    <property type="project" value="UniProtKB-KW"/>
</dbReference>
<protein>
    <submittedName>
        <fullName evidence="1">HAD-IIIA family hydrolase</fullName>
    </submittedName>
</protein>
<proteinExistence type="predicted"/>
<reference evidence="1 2" key="1">
    <citation type="submission" date="2023-04" db="EMBL/GenBank/DDBJ databases">
        <title>Fusibacter bizertensis strain WBS, isolated from littoral bottom sediments of the Arctic seas - biochemical and genomic analysis.</title>
        <authorList>
            <person name="Brioukhanov A.L."/>
        </authorList>
    </citation>
    <scope>NUCLEOTIDE SEQUENCE [LARGE SCALE GENOMIC DNA]</scope>
    <source>
        <strain evidence="1 2">WBS</strain>
    </source>
</reference>
<sequence length="219" mass="24058">MKGYKGIIFDLDGTLLNTLEDLTDAVNVTMVKFGLEEKTISQVRSYVGNGVAQLIALCLEDGAAHPDYQAVHDAFVSYYDANCNHKTGLYDGVDTLLASLHQEGRKLAIVSNKIDSAVIILNKLYFSQWIDFALGVTDHIKRKPAPDMVLHCIEEMNLAPYEVVYVGDSEVDIQTAKNAGIDCISVDWGFRDRDCLISNGASIIVSDVVALEKLISGER</sequence>
<dbReference type="InterPro" id="IPR023198">
    <property type="entry name" value="PGP-like_dom2"/>
</dbReference>
<dbReference type="Pfam" id="PF13419">
    <property type="entry name" value="HAD_2"/>
    <property type="match status" value="1"/>
</dbReference>
<dbReference type="Gene3D" id="3.40.50.1000">
    <property type="entry name" value="HAD superfamily/HAD-like"/>
    <property type="match status" value="1"/>
</dbReference>
<dbReference type="PROSITE" id="PS00549">
    <property type="entry name" value="BACTERIOFERRITIN"/>
    <property type="match status" value="1"/>
</dbReference>
<evidence type="ECO:0000313" key="2">
    <source>
        <dbReference type="Proteomes" id="UP001158045"/>
    </source>
</evidence>
<dbReference type="PRINTS" id="PR00413">
    <property type="entry name" value="HADHALOGNASE"/>
</dbReference>
<dbReference type="PANTHER" id="PTHR43434">
    <property type="entry name" value="PHOSPHOGLYCOLATE PHOSPHATASE"/>
    <property type="match status" value="1"/>
</dbReference>
<dbReference type="RefSeq" id="WP_281092806.1">
    <property type="nucleotide sequence ID" value="NZ_JARYZI010000001.1"/>
</dbReference>
<accession>A0ABT6N9C5</accession>
<comment type="caution">
    <text evidence="1">The sequence shown here is derived from an EMBL/GenBank/DDBJ whole genome shotgun (WGS) entry which is preliminary data.</text>
</comment>
<dbReference type="PANTHER" id="PTHR43434:SF1">
    <property type="entry name" value="PHOSPHOGLYCOLATE PHOSPHATASE"/>
    <property type="match status" value="1"/>
</dbReference>
<keyword evidence="1" id="KW-0378">Hydrolase</keyword>
<organism evidence="1 2">
    <name type="scientific">Fusibacter bizertensis</name>
    <dbReference type="NCBI Taxonomy" id="1488331"/>
    <lineage>
        <taxon>Bacteria</taxon>
        <taxon>Bacillati</taxon>
        <taxon>Bacillota</taxon>
        <taxon>Clostridia</taxon>
        <taxon>Eubacteriales</taxon>
        <taxon>Eubacteriales Family XII. Incertae Sedis</taxon>
        <taxon>Fusibacter</taxon>
    </lineage>
</organism>
<dbReference type="EMBL" id="JARYZI010000001">
    <property type="protein sequence ID" value="MDH8677007.1"/>
    <property type="molecule type" value="Genomic_DNA"/>
</dbReference>
<dbReference type="NCBIfam" id="TIGR01662">
    <property type="entry name" value="HAD-SF-IIIA"/>
    <property type="match status" value="1"/>
</dbReference>
<keyword evidence="2" id="KW-1185">Reference proteome</keyword>
<dbReference type="InterPro" id="IPR006549">
    <property type="entry name" value="HAD-SF_hydro_IIIA"/>
</dbReference>
<dbReference type="SUPFAM" id="SSF56784">
    <property type="entry name" value="HAD-like"/>
    <property type="match status" value="1"/>
</dbReference>
<dbReference type="SFLD" id="SFLDG01129">
    <property type="entry name" value="C1.5:_HAD__Beta-PGM__Phosphata"/>
    <property type="match status" value="1"/>
</dbReference>
<dbReference type="Proteomes" id="UP001158045">
    <property type="component" value="Unassembled WGS sequence"/>
</dbReference>
<dbReference type="SFLD" id="SFLDG01135">
    <property type="entry name" value="C1.5.6:_HAD__Beta-PGM__Phospha"/>
    <property type="match status" value="1"/>
</dbReference>
<dbReference type="NCBIfam" id="TIGR01549">
    <property type="entry name" value="HAD-SF-IA-v1"/>
    <property type="match status" value="1"/>
</dbReference>